<dbReference type="Proteomes" id="UP001417504">
    <property type="component" value="Unassembled WGS sequence"/>
</dbReference>
<sequence>MAGRRAATLRPAVGIPPAGSALEGGEEGGAVEGSSPLHGPNKGGARASPLFSVNKGVDRLTTFVDRSTGQVDQLTGQLVSS</sequence>
<keyword evidence="3" id="KW-1185">Reference proteome</keyword>
<protein>
    <submittedName>
        <fullName evidence="2">Uncharacterized protein</fullName>
    </submittedName>
</protein>
<dbReference type="AlphaFoldDB" id="A0AAP0KPC8"/>
<name>A0AAP0KPC8_9MAGN</name>
<dbReference type="EMBL" id="JBBNAE010000001">
    <property type="protein sequence ID" value="KAK9155147.1"/>
    <property type="molecule type" value="Genomic_DNA"/>
</dbReference>
<accession>A0AAP0KPC8</accession>
<organism evidence="2 3">
    <name type="scientific">Stephania japonica</name>
    <dbReference type="NCBI Taxonomy" id="461633"/>
    <lineage>
        <taxon>Eukaryota</taxon>
        <taxon>Viridiplantae</taxon>
        <taxon>Streptophyta</taxon>
        <taxon>Embryophyta</taxon>
        <taxon>Tracheophyta</taxon>
        <taxon>Spermatophyta</taxon>
        <taxon>Magnoliopsida</taxon>
        <taxon>Ranunculales</taxon>
        <taxon>Menispermaceae</taxon>
        <taxon>Menispermoideae</taxon>
        <taxon>Cissampelideae</taxon>
        <taxon>Stephania</taxon>
    </lineage>
</organism>
<evidence type="ECO:0000256" key="1">
    <source>
        <dbReference type="SAM" id="MobiDB-lite"/>
    </source>
</evidence>
<reference evidence="2 3" key="1">
    <citation type="submission" date="2024-01" db="EMBL/GenBank/DDBJ databases">
        <title>Genome assemblies of Stephania.</title>
        <authorList>
            <person name="Yang L."/>
        </authorList>
    </citation>
    <scope>NUCLEOTIDE SEQUENCE [LARGE SCALE GENOMIC DNA]</scope>
    <source>
        <strain evidence="2">QJT</strain>
        <tissue evidence="2">Leaf</tissue>
    </source>
</reference>
<evidence type="ECO:0000313" key="3">
    <source>
        <dbReference type="Proteomes" id="UP001417504"/>
    </source>
</evidence>
<feature type="region of interest" description="Disordered" evidence="1">
    <location>
        <begin position="1"/>
        <end position="50"/>
    </location>
</feature>
<evidence type="ECO:0000313" key="2">
    <source>
        <dbReference type="EMBL" id="KAK9155147.1"/>
    </source>
</evidence>
<comment type="caution">
    <text evidence="2">The sequence shown here is derived from an EMBL/GenBank/DDBJ whole genome shotgun (WGS) entry which is preliminary data.</text>
</comment>
<proteinExistence type="predicted"/>
<gene>
    <name evidence="2" type="ORF">Sjap_002627</name>
</gene>